<proteinExistence type="predicted"/>
<dbReference type="Gene3D" id="2.115.10.20">
    <property type="entry name" value="Glycosyl hydrolase domain, family 43"/>
    <property type="match status" value="1"/>
</dbReference>
<reference evidence="1 2" key="1">
    <citation type="submission" date="2024-03" db="EMBL/GenBank/DDBJ databases">
        <title>Human intestinal bacterial collection.</title>
        <authorList>
            <person name="Pauvert C."/>
            <person name="Hitch T.C.A."/>
            <person name="Clavel T."/>
        </authorList>
    </citation>
    <scope>NUCLEOTIDE SEQUENCE [LARGE SCALE GENOMIC DNA]</scope>
    <source>
        <strain evidence="1 2">CLA-AA-H81</strain>
    </source>
</reference>
<dbReference type="Proteomes" id="UP001433088">
    <property type="component" value="Unassembled WGS sequence"/>
</dbReference>
<evidence type="ECO:0000313" key="1">
    <source>
        <dbReference type="EMBL" id="MEQ2422945.1"/>
    </source>
</evidence>
<comment type="caution">
    <text evidence="1">The sequence shown here is derived from an EMBL/GenBank/DDBJ whole genome shotgun (WGS) entry which is preliminary data.</text>
</comment>
<dbReference type="SUPFAM" id="SSF75005">
    <property type="entry name" value="Arabinanase/levansucrase/invertase"/>
    <property type="match status" value="1"/>
</dbReference>
<gene>
    <name evidence="1" type="ORF">WMO23_09435</name>
</gene>
<dbReference type="InterPro" id="IPR023296">
    <property type="entry name" value="Glyco_hydro_beta-prop_sf"/>
</dbReference>
<protein>
    <recommendedName>
        <fullName evidence="3">Glycosyl hydrolase family 32 N-terminal domain-containing protein</fullName>
    </recommendedName>
</protein>
<dbReference type="RefSeq" id="WP_349173855.1">
    <property type="nucleotide sequence ID" value="NZ_JBBMEU010000065.1"/>
</dbReference>
<evidence type="ECO:0000313" key="2">
    <source>
        <dbReference type="Proteomes" id="UP001433088"/>
    </source>
</evidence>
<dbReference type="EMBL" id="JBBMEU010000065">
    <property type="protein sequence ID" value="MEQ2422945.1"/>
    <property type="molecule type" value="Genomic_DNA"/>
</dbReference>
<evidence type="ECO:0008006" key="3">
    <source>
        <dbReference type="Google" id="ProtNLM"/>
    </source>
</evidence>
<keyword evidence="2" id="KW-1185">Reference proteome</keyword>
<accession>A0ABV1CXS6</accession>
<sequence>MQYRFTQTILHSLECWWRYVDEVHNVITIFRRTSDDGIHWSSKEPMYSSSGKDKVDWISPAIVYDHGIYKIWYVNNKKIWYTEGSGLNNYSTPKEIEIDYGNDLCPWHLDVEKTSNGYELIYVAYHNGAKNHYHMGLYYSISEDGMKFTPSKKVLSERKGNYWDNSGIYRSCLLYIDGVYHIIYTGWDNHENVGLGHVSGTDINELK</sequence>
<name>A0ABV1CXS6_9FIRM</name>
<organism evidence="1 2">
    <name type="scientific">Megasphaera intestinihominis</name>
    <dbReference type="NCBI Taxonomy" id="3133159"/>
    <lineage>
        <taxon>Bacteria</taxon>
        <taxon>Bacillati</taxon>
        <taxon>Bacillota</taxon>
        <taxon>Negativicutes</taxon>
        <taxon>Veillonellales</taxon>
        <taxon>Veillonellaceae</taxon>
        <taxon>Megasphaera</taxon>
    </lineage>
</organism>